<evidence type="ECO:0000313" key="2">
    <source>
        <dbReference type="Proteomes" id="UP000054166"/>
    </source>
</evidence>
<reference evidence="2" key="2">
    <citation type="submission" date="2015-01" db="EMBL/GenBank/DDBJ databases">
        <title>Evolutionary Origins and Diversification of the Mycorrhizal Mutualists.</title>
        <authorList>
            <consortium name="DOE Joint Genome Institute"/>
            <consortium name="Mycorrhizal Genomics Consortium"/>
            <person name="Kohler A."/>
            <person name="Kuo A."/>
            <person name="Nagy L.G."/>
            <person name="Floudas D."/>
            <person name="Copeland A."/>
            <person name="Barry K.W."/>
            <person name="Cichocki N."/>
            <person name="Veneault-Fourrey C."/>
            <person name="LaButti K."/>
            <person name="Lindquist E.A."/>
            <person name="Lipzen A."/>
            <person name="Lundell T."/>
            <person name="Morin E."/>
            <person name="Murat C."/>
            <person name="Riley R."/>
            <person name="Ohm R."/>
            <person name="Sun H."/>
            <person name="Tunlid A."/>
            <person name="Henrissat B."/>
            <person name="Grigoriev I.V."/>
            <person name="Hibbett D.S."/>
            <person name="Martin F."/>
        </authorList>
    </citation>
    <scope>NUCLEOTIDE SEQUENCE [LARGE SCALE GENOMIC DNA]</scope>
    <source>
        <strain evidence="2">F 1598</strain>
    </source>
</reference>
<dbReference type="InParanoid" id="A0A0C3ALW6"/>
<name>A0A0C3ALW6_PILCF</name>
<dbReference type="Proteomes" id="UP000054166">
    <property type="component" value="Unassembled WGS sequence"/>
</dbReference>
<dbReference type="EMBL" id="KN833054">
    <property type="protein sequence ID" value="KIM74893.1"/>
    <property type="molecule type" value="Genomic_DNA"/>
</dbReference>
<organism evidence="1 2">
    <name type="scientific">Piloderma croceum (strain F 1598)</name>
    <dbReference type="NCBI Taxonomy" id="765440"/>
    <lineage>
        <taxon>Eukaryota</taxon>
        <taxon>Fungi</taxon>
        <taxon>Dikarya</taxon>
        <taxon>Basidiomycota</taxon>
        <taxon>Agaricomycotina</taxon>
        <taxon>Agaricomycetes</taxon>
        <taxon>Agaricomycetidae</taxon>
        <taxon>Atheliales</taxon>
        <taxon>Atheliaceae</taxon>
        <taxon>Piloderma</taxon>
    </lineage>
</organism>
<reference evidence="1 2" key="1">
    <citation type="submission" date="2014-04" db="EMBL/GenBank/DDBJ databases">
        <authorList>
            <consortium name="DOE Joint Genome Institute"/>
            <person name="Kuo A."/>
            <person name="Tarkka M."/>
            <person name="Buscot F."/>
            <person name="Kohler A."/>
            <person name="Nagy L.G."/>
            <person name="Floudas D."/>
            <person name="Copeland A."/>
            <person name="Barry K.W."/>
            <person name="Cichocki N."/>
            <person name="Veneault-Fourrey C."/>
            <person name="LaButti K."/>
            <person name="Lindquist E.A."/>
            <person name="Lipzen A."/>
            <person name="Lundell T."/>
            <person name="Morin E."/>
            <person name="Murat C."/>
            <person name="Sun H."/>
            <person name="Tunlid A."/>
            <person name="Henrissat B."/>
            <person name="Grigoriev I.V."/>
            <person name="Hibbett D.S."/>
            <person name="Martin F."/>
            <person name="Nordberg H.P."/>
            <person name="Cantor M.N."/>
            <person name="Hua S.X."/>
        </authorList>
    </citation>
    <scope>NUCLEOTIDE SEQUENCE [LARGE SCALE GENOMIC DNA]</scope>
    <source>
        <strain evidence="1 2">F 1598</strain>
    </source>
</reference>
<evidence type="ECO:0000313" key="1">
    <source>
        <dbReference type="EMBL" id="KIM74893.1"/>
    </source>
</evidence>
<proteinExistence type="predicted"/>
<keyword evidence="2" id="KW-1185">Reference proteome</keyword>
<protein>
    <submittedName>
        <fullName evidence="1">Uncharacterized protein</fullName>
    </submittedName>
</protein>
<sequence length="58" mass="6568">MNEYLSSNYNLIQLFSLGSGKSDLRLARIRHKSFQPGANNDISPMVIDAKSSHWSQPF</sequence>
<gene>
    <name evidence="1" type="ORF">PILCRDRAFT_827821</name>
</gene>
<accession>A0A0C3ALW6</accession>
<dbReference type="AlphaFoldDB" id="A0A0C3ALW6"/>
<dbReference type="HOGENOM" id="CLU_2979930_0_0_1"/>